<keyword evidence="6" id="KW-1185">Reference proteome</keyword>
<dbReference type="InterPro" id="IPR036388">
    <property type="entry name" value="WH-like_DNA-bd_sf"/>
</dbReference>
<reference evidence="5" key="1">
    <citation type="submission" date="2022-06" db="EMBL/GenBank/DDBJ databases">
        <title>Sneathiella actinostolidae sp. nov., isolated from a sea anemonein the Western Pacific Ocean.</title>
        <authorList>
            <person name="Wei M.J."/>
        </authorList>
    </citation>
    <scope>NUCLEOTIDE SEQUENCE</scope>
    <source>
        <strain evidence="5">PHK-P5</strain>
    </source>
</reference>
<accession>A0ABY4VZL9</accession>
<dbReference type="Gene3D" id="1.10.10.10">
    <property type="entry name" value="Winged helix-like DNA-binding domain superfamily/Winged helix DNA-binding domain"/>
    <property type="match status" value="1"/>
</dbReference>
<gene>
    <name evidence="5" type="ORF">NBZ79_14255</name>
</gene>
<keyword evidence="2" id="KW-0238">DNA-binding</keyword>
<organism evidence="5 6">
    <name type="scientific">Sneathiella marina</name>
    <dbReference type="NCBI Taxonomy" id="2950108"/>
    <lineage>
        <taxon>Bacteria</taxon>
        <taxon>Pseudomonadati</taxon>
        <taxon>Pseudomonadota</taxon>
        <taxon>Alphaproteobacteria</taxon>
        <taxon>Sneathiellales</taxon>
        <taxon>Sneathiellaceae</taxon>
        <taxon>Sneathiella</taxon>
    </lineage>
</organism>
<dbReference type="PANTHER" id="PTHR35790:SF4">
    <property type="entry name" value="HTH-TYPE TRANSCRIPTIONAL REGULATOR PCHR"/>
    <property type="match status" value="1"/>
</dbReference>
<evidence type="ECO:0000313" key="5">
    <source>
        <dbReference type="EMBL" id="USG60330.1"/>
    </source>
</evidence>
<dbReference type="InterPro" id="IPR036390">
    <property type="entry name" value="WH_DNA-bd_sf"/>
</dbReference>
<dbReference type="PANTHER" id="PTHR35790">
    <property type="entry name" value="HTH-TYPE TRANSCRIPTIONAL REGULATOR PCHR"/>
    <property type="match status" value="1"/>
</dbReference>
<feature type="domain" description="HTH marR-type" evidence="4">
    <location>
        <begin position="12"/>
        <end position="144"/>
    </location>
</feature>
<dbReference type="EMBL" id="CP098747">
    <property type="protein sequence ID" value="USG60330.1"/>
    <property type="molecule type" value="Genomic_DNA"/>
</dbReference>
<sequence>MPLTDFFDVIEFNDVFRISYLANAIVIPAYEEVQRDFGLKRGEYLLLACLSLLPVLTAQDVATMTRRPRNTISRAVNKMLAEEYIVRAPDPDDRRQLKLSITPSGRALHKKIAQRFVTRQEKILSVLSAKERKSLDGLLNKLVRHAATLDI</sequence>
<dbReference type="PROSITE" id="PS01117">
    <property type="entry name" value="HTH_MARR_1"/>
    <property type="match status" value="1"/>
</dbReference>
<dbReference type="PROSITE" id="PS50995">
    <property type="entry name" value="HTH_MARR_2"/>
    <property type="match status" value="1"/>
</dbReference>
<dbReference type="InterPro" id="IPR023187">
    <property type="entry name" value="Tscrpt_reg_MarR-type_CS"/>
</dbReference>
<protein>
    <submittedName>
        <fullName evidence="5">MarR family transcriptional regulator</fullName>
    </submittedName>
</protein>
<dbReference type="InterPro" id="IPR000835">
    <property type="entry name" value="HTH_MarR-typ"/>
</dbReference>
<proteinExistence type="predicted"/>
<dbReference type="Pfam" id="PF12802">
    <property type="entry name" value="MarR_2"/>
    <property type="match status" value="1"/>
</dbReference>
<evidence type="ECO:0000256" key="3">
    <source>
        <dbReference type="ARBA" id="ARBA00023163"/>
    </source>
</evidence>
<dbReference type="Proteomes" id="UP001056291">
    <property type="component" value="Chromosome"/>
</dbReference>
<evidence type="ECO:0000256" key="1">
    <source>
        <dbReference type="ARBA" id="ARBA00023015"/>
    </source>
</evidence>
<dbReference type="RefSeq" id="WP_251933202.1">
    <property type="nucleotide sequence ID" value="NZ_CP098747.1"/>
</dbReference>
<dbReference type="SUPFAM" id="SSF46785">
    <property type="entry name" value="Winged helix' DNA-binding domain"/>
    <property type="match status" value="1"/>
</dbReference>
<dbReference type="PRINTS" id="PR00598">
    <property type="entry name" value="HTHMARR"/>
</dbReference>
<evidence type="ECO:0000256" key="2">
    <source>
        <dbReference type="ARBA" id="ARBA00023125"/>
    </source>
</evidence>
<evidence type="ECO:0000313" key="6">
    <source>
        <dbReference type="Proteomes" id="UP001056291"/>
    </source>
</evidence>
<keyword evidence="1" id="KW-0805">Transcription regulation</keyword>
<keyword evidence="3" id="KW-0804">Transcription</keyword>
<name>A0ABY4VZL9_9PROT</name>
<evidence type="ECO:0000259" key="4">
    <source>
        <dbReference type="PROSITE" id="PS50995"/>
    </source>
</evidence>
<dbReference type="SMART" id="SM00347">
    <property type="entry name" value="HTH_MARR"/>
    <property type="match status" value="1"/>
</dbReference>
<dbReference type="InterPro" id="IPR052067">
    <property type="entry name" value="Metal_resp_HTH_trans_reg"/>
</dbReference>